<accession>A0A7J7PAP4</accession>
<evidence type="ECO:0000313" key="1">
    <source>
        <dbReference type="EMBL" id="KAF6176499.1"/>
    </source>
</evidence>
<dbReference type="AlphaFoldDB" id="A0A7J7PAP4"/>
<evidence type="ECO:0000313" key="2">
    <source>
        <dbReference type="Proteomes" id="UP000541444"/>
    </source>
</evidence>
<proteinExistence type="predicted"/>
<organism evidence="1 2">
    <name type="scientific">Kingdonia uniflora</name>
    <dbReference type="NCBI Taxonomy" id="39325"/>
    <lineage>
        <taxon>Eukaryota</taxon>
        <taxon>Viridiplantae</taxon>
        <taxon>Streptophyta</taxon>
        <taxon>Embryophyta</taxon>
        <taxon>Tracheophyta</taxon>
        <taxon>Spermatophyta</taxon>
        <taxon>Magnoliopsida</taxon>
        <taxon>Ranunculales</taxon>
        <taxon>Circaeasteraceae</taxon>
        <taxon>Kingdonia</taxon>
    </lineage>
</organism>
<dbReference type="EMBL" id="JACGCM010000076">
    <property type="protein sequence ID" value="KAF6176499.1"/>
    <property type="molecule type" value="Genomic_DNA"/>
</dbReference>
<gene>
    <name evidence="1" type="ORF">GIB67_007882</name>
</gene>
<dbReference type="Proteomes" id="UP000541444">
    <property type="component" value="Unassembled WGS sequence"/>
</dbReference>
<name>A0A7J7PAP4_9MAGN</name>
<feature type="non-terminal residue" evidence="1">
    <location>
        <position position="76"/>
    </location>
</feature>
<keyword evidence="2" id="KW-1185">Reference proteome</keyword>
<sequence length="76" mass="8604">IWGSLFFLQGSKRVIVGSLLRDLLVESIACRTGSIIDDINSIFSRFLWHGSNTDKKTYPNFLEKSMLSQKRGRVGV</sequence>
<reference evidence="1 2" key="1">
    <citation type="journal article" date="2020" name="IScience">
        <title>Genome Sequencing of the Endangered Kingdonia uniflora (Circaeasteraceae, Ranunculales) Reveals Potential Mechanisms of Evolutionary Specialization.</title>
        <authorList>
            <person name="Sun Y."/>
            <person name="Deng T."/>
            <person name="Zhang A."/>
            <person name="Moore M.J."/>
            <person name="Landis J.B."/>
            <person name="Lin N."/>
            <person name="Zhang H."/>
            <person name="Zhang X."/>
            <person name="Huang J."/>
            <person name="Zhang X."/>
            <person name="Sun H."/>
            <person name="Wang H."/>
        </authorList>
    </citation>
    <scope>NUCLEOTIDE SEQUENCE [LARGE SCALE GENOMIC DNA]</scope>
    <source>
        <strain evidence="1">TB1705</strain>
        <tissue evidence="1">Leaf</tissue>
    </source>
</reference>
<protein>
    <submittedName>
        <fullName evidence="1">Uncharacterized protein</fullName>
    </submittedName>
</protein>
<comment type="caution">
    <text evidence="1">The sequence shown here is derived from an EMBL/GenBank/DDBJ whole genome shotgun (WGS) entry which is preliminary data.</text>
</comment>